<sequence length="75" mass="9060">MTFDAVPALCFYDYLLTFPWERRLIWQRKLSFASLLFLINRYCIILENALIIVTLLLWEGQDTWLNNIVSFRPPY</sequence>
<name>A0ACB8TMK5_9APHY</name>
<proteinExistence type="predicted"/>
<reference evidence="1" key="1">
    <citation type="journal article" date="2021" name="Environ. Microbiol.">
        <title>Gene family expansions and transcriptome signatures uncover fungal adaptations to wood decay.</title>
        <authorList>
            <person name="Hage H."/>
            <person name="Miyauchi S."/>
            <person name="Viragh M."/>
            <person name="Drula E."/>
            <person name="Min B."/>
            <person name="Chaduli D."/>
            <person name="Navarro D."/>
            <person name="Favel A."/>
            <person name="Norest M."/>
            <person name="Lesage-Meessen L."/>
            <person name="Balint B."/>
            <person name="Merenyi Z."/>
            <person name="de Eugenio L."/>
            <person name="Morin E."/>
            <person name="Martinez A.T."/>
            <person name="Baldrian P."/>
            <person name="Stursova M."/>
            <person name="Martinez M.J."/>
            <person name="Novotny C."/>
            <person name="Magnuson J.K."/>
            <person name="Spatafora J.W."/>
            <person name="Maurice S."/>
            <person name="Pangilinan J."/>
            <person name="Andreopoulos W."/>
            <person name="LaButti K."/>
            <person name="Hundley H."/>
            <person name="Na H."/>
            <person name="Kuo A."/>
            <person name="Barry K."/>
            <person name="Lipzen A."/>
            <person name="Henrissat B."/>
            <person name="Riley R."/>
            <person name="Ahrendt S."/>
            <person name="Nagy L.G."/>
            <person name="Grigoriev I.V."/>
            <person name="Martin F."/>
            <person name="Rosso M.N."/>
        </authorList>
    </citation>
    <scope>NUCLEOTIDE SEQUENCE</scope>
    <source>
        <strain evidence="1">CBS 384.51</strain>
    </source>
</reference>
<dbReference type="EMBL" id="MU274978">
    <property type="protein sequence ID" value="KAI0083247.1"/>
    <property type="molecule type" value="Genomic_DNA"/>
</dbReference>
<gene>
    <name evidence="1" type="ORF">BDY19DRAFT_900581</name>
</gene>
<keyword evidence="2" id="KW-1185">Reference proteome</keyword>
<evidence type="ECO:0000313" key="1">
    <source>
        <dbReference type="EMBL" id="KAI0083247.1"/>
    </source>
</evidence>
<comment type="caution">
    <text evidence="1">The sequence shown here is derived from an EMBL/GenBank/DDBJ whole genome shotgun (WGS) entry which is preliminary data.</text>
</comment>
<protein>
    <submittedName>
        <fullName evidence="1">Uncharacterized protein</fullName>
    </submittedName>
</protein>
<accession>A0ACB8TMK5</accession>
<organism evidence="1 2">
    <name type="scientific">Irpex rosettiformis</name>
    <dbReference type="NCBI Taxonomy" id="378272"/>
    <lineage>
        <taxon>Eukaryota</taxon>
        <taxon>Fungi</taxon>
        <taxon>Dikarya</taxon>
        <taxon>Basidiomycota</taxon>
        <taxon>Agaricomycotina</taxon>
        <taxon>Agaricomycetes</taxon>
        <taxon>Polyporales</taxon>
        <taxon>Irpicaceae</taxon>
        <taxon>Irpex</taxon>
    </lineage>
</organism>
<evidence type="ECO:0000313" key="2">
    <source>
        <dbReference type="Proteomes" id="UP001055072"/>
    </source>
</evidence>
<dbReference type="Proteomes" id="UP001055072">
    <property type="component" value="Unassembled WGS sequence"/>
</dbReference>